<dbReference type="Pfam" id="PF08352">
    <property type="entry name" value="oligo_HPY"/>
    <property type="match status" value="1"/>
</dbReference>
<dbReference type="EMBL" id="FMJE01000007">
    <property type="protein sequence ID" value="SCM83232.1"/>
    <property type="molecule type" value="Genomic_DNA"/>
</dbReference>
<dbReference type="InterPro" id="IPR027417">
    <property type="entry name" value="P-loop_NTPase"/>
</dbReference>
<sequence>MGPILLTVDKLSVQYNIGKTTVMALDEVSFSLEKGGSLGIMGESGSGKTTTAMALMGLQDKAAITGGQICYGDVDLRQLSEQGWNQYRWRKLAIVFQNSLDVLNPVLTVFEQIHECLRRHTALPPAAAREKIDQLLRQVGLASSCQTCYPHQLSGGMRQRVLLAMALSCSPEVLIVDEPTNALDAVTKTEIIDLLAKLQQKHGFGLIVISHEIHTVAQLTSRLLVLYQGRVVEEGLTKDILNHPMHNYTRGLLHSSPEMNPYRDMWGIPGETEKNPNRGCTFYARCNQHIDCCISNKPDLKYVALERRVACNRSGIVTLLQGIEVNKTYTCKGNSLKVCNNCTLEIRSGEIVALIGQSGSGKTTLSSILAGVLLPDSGEVLFEGEKVTLNSVTRKKQGIQIVFQDPYSAINEQFTVEQAVREPLDILRQAGSAAKLREIVGAALLNVQLPGNDESFLARRCHTLSGGQRQRVAVARALVMEPALLIADEISSMLDPSTQANLLRLLKGLQNQKGFAMLYITHDLAVAQKIADRVCVMYQGSIIEKGNAVDIFTRPVQQYTRKLVAEGSMPYQAIWR</sequence>
<gene>
    <name evidence="6" type="ORF">KL86SPO_70090</name>
</gene>
<name>A0A212M094_9FIRM</name>
<evidence type="ECO:0000256" key="3">
    <source>
        <dbReference type="ARBA" id="ARBA00022741"/>
    </source>
</evidence>
<dbReference type="AlphaFoldDB" id="A0A212M094"/>
<evidence type="ECO:0000256" key="1">
    <source>
        <dbReference type="ARBA" id="ARBA00005417"/>
    </source>
</evidence>
<keyword evidence="4 6" id="KW-0067">ATP-binding</keyword>
<dbReference type="RefSeq" id="WP_288185706.1">
    <property type="nucleotide sequence ID" value="NZ_LT608335.1"/>
</dbReference>
<dbReference type="PANTHER" id="PTHR43776:SF7">
    <property type="entry name" value="D,D-DIPEPTIDE TRANSPORT ATP-BINDING PROTEIN DDPF-RELATED"/>
    <property type="match status" value="1"/>
</dbReference>
<evidence type="ECO:0000259" key="5">
    <source>
        <dbReference type="PROSITE" id="PS50893"/>
    </source>
</evidence>
<dbReference type="GO" id="GO:0015833">
    <property type="term" value="P:peptide transport"/>
    <property type="evidence" value="ECO:0007669"/>
    <property type="project" value="InterPro"/>
</dbReference>
<evidence type="ECO:0000313" key="6">
    <source>
        <dbReference type="EMBL" id="SCM83232.1"/>
    </source>
</evidence>
<organism evidence="6">
    <name type="scientific">uncultured Sporomusa sp</name>
    <dbReference type="NCBI Taxonomy" id="307249"/>
    <lineage>
        <taxon>Bacteria</taxon>
        <taxon>Bacillati</taxon>
        <taxon>Bacillota</taxon>
        <taxon>Negativicutes</taxon>
        <taxon>Selenomonadales</taxon>
        <taxon>Sporomusaceae</taxon>
        <taxon>Sporomusa</taxon>
        <taxon>environmental samples</taxon>
    </lineage>
</organism>
<dbReference type="FunFam" id="3.40.50.300:FF:000016">
    <property type="entry name" value="Oligopeptide ABC transporter ATP-binding component"/>
    <property type="match status" value="1"/>
</dbReference>
<protein>
    <submittedName>
        <fullName evidence="6">Oligopeptide/dipeptide ABC transporter, ATP-binding, C-terminal domain protein</fullName>
    </submittedName>
</protein>
<keyword evidence="3" id="KW-0547">Nucleotide-binding</keyword>
<dbReference type="GO" id="GO:0055085">
    <property type="term" value="P:transmembrane transport"/>
    <property type="evidence" value="ECO:0007669"/>
    <property type="project" value="UniProtKB-ARBA"/>
</dbReference>
<dbReference type="InterPro" id="IPR003593">
    <property type="entry name" value="AAA+_ATPase"/>
</dbReference>
<dbReference type="InterPro" id="IPR017871">
    <property type="entry name" value="ABC_transporter-like_CS"/>
</dbReference>
<dbReference type="SUPFAM" id="SSF52540">
    <property type="entry name" value="P-loop containing nucleoside triphosphate hydrolases"/>
    <property type="match status" value="2"/>
</dbReference>
<dbReference type="NCBIfam" id="NF007739">
    <property type="entry name" value="PRK10419.1"/>
    <property type="match status" value="2"/>
</dbReference>
<feature type="domain" description="ABC transporter" evidence="5">
    <location>
        <begin position="8"/>
        <end position="253"/>
    </location>
</feature>
<dbReference type="PROSITE" id="PS50893">
    <property type="entry name" value="ABC_TRANSPORTER_2"/>
    <property type="match status" value="2"/>
</dbReference>
<dbReference type="Gene3D" id="3.40.50.300">
    <property type="entry name" value="P-loop containing nucleotide triphosphate hydrolases"/>
    <property type="match status" value="2"/>
</dbReference>
<dbReference type="PROSITE" id="PS00211">
    <property type="entry name" value="ABC_TRANSPORTER_1"/>
    <property type="match status" value="2"/>
</dbReference>
<dbReference type="NCBIfam" id="TIGR01727">
    <property type="entry name" value="oligo_HPY"/>
    <property type="match status" value="1"/>
</dbReference>
<comment type="similarity">
    <text evidence="1">Belongs to the ABC transporter superfamily.</text>
</comment>
<dbReference type="CDD" id="cd03257">
    <property type="entry name" value="ABC_NikE_OppD_transporters"/>
    <property type="match status" value="2"/>
</dbReference>
<feature type="domain" description="ABC transporter" evidence="5">
    <location>
        <begin position="320"/>
        <end position="564"/>
    </location>
</feature>
<dbReference type="InterPro" id="IPR013563">
    <property type="entry name" value="Oligopep_ABC_C"/>
</dbReference>
<dbReference type="Pfam" id="PF00005">
    <property type="entry name" value="ABC_tran"/>
    <property type="match status" value="2"/>
</dbReference>
<accession>A0A212M094</accession>
<evidence type="ECO:0000256" key="4">
    <source>
        <dbReference type="ARBA" id="ARBA00022840"/>
    </source>
</evidence>
<evidence type="ECO:0000256" key="2">
    <source>
        <dbReference type="ARBA" id="ARBA00022448"/>
    </source>
</evidence>
<dbReference type="SMART" id="SM00382">
    <property type="entry name" value="AAA"/>
    <property type="match status" value="2"/>
</dbReference>
<proteinExistence type="inferred from homology"/>
<dbReference type="InterPro" id="IPR050319">
    <property type="entry name" value="ABC_transp_ATP-bind"/>
</dbReference>
<dbReference type="GO" id="GO:0005524">
    <property type="term" value="F:ATP binding"/>
    <property type="evidence" value="ECO:0007669"/>
    <property type="project" value="UniProtKB-KW"/>
</dbReference>
<dbReference type="PANTHER" id="PTHR43776">
    <property type="entry name" value="TRANSPORT ATP-BINDING PROTEIN"/>
    <property type="match status" value="1"/>
</dbReference>
<reference evidence="6" key="1">
    <citation type="submission" date="2016-08" db="EMBL/GenBank/DDBJ databases">
        <authorList>
            <person name="Seilhamer J.J."/>
        </authorList>
    </citation>
    <scope>NUCLEOTIDE SEQUENCE</scope>
    <source>
        <strain evidence="6">86</strain>
    </source>
</reference>
<dbReference type="InterPro" id="IPR003439">
    <property type="entry name" value="ABC_transporter-like_ATP-bd"/>
</dbReference>
<dbReference type="NCBIfam" id="NF008453">
    <property type="entry name" value="PRK11308.1"/>
    <property type="match status" value="2"/>
</dbReference>
<dbReference type="GO" id="GO:0016887">
    <property type="term" value="F:ATP hydrolysis activity"/>
    <property type="evidence" value="ECO:0007669"/>
    <property type="project" value="InterPro"/>
</dbReference>
<keyword evidence="2" id="KW-0813">Transport</keyword>